<evidence type="ECO:0000259" key="1">
    <source>
        <dbReference type="Pfam" id="PF22481"/>
    </source>
</evidence>
<reference evidence="2 3" key="1">
    <citation type="submission" date="2013-06" db="EMBL/GenBank/DDBJ databases">
        <title>Rumen cellulosomics: divergent fiber-degrading strategies revealed by comparative genome-wide analysis of six Ruminococcal strains.</title>
        <authorList>
            <person name="Dassa B."/>
            <person name="Borovok I."/>
            <person name="Lamed R."/>
            <person name="Flint H."/>
            <person name="Yeoman C.J."/>
            <person name="White B."/>
            <person name="Bayer E.A."/>
        </authorList>
    </citation>
    <scope>NUCLEOTIDE SEQUENCE [LARGE SCALE GENOMIC DNA]</scope>
    <source>
        <strain evidence="2 3">SY3</strain>
    </source>
</reference>
<name>A0A011V619_RUMAL</name>
<dbReference type="Pfam" id="PF22481">
    <property type="entry name" value="DUF6985"/>
    <property type="match status" value="1"/>
</dbReference>
<dbReference type="PATRIC" id="fig|1341156.4.peg.90"/>
<dbReference type="Proteomes" id="UP000021369">
    <property type="component" value="Unassembled WGS sequence"/>
</dbReference>
<dbReference type="RefSeq" id="WP_037284645.1">
    <property type="nucleotide sequence ID" value="NZ_JEOB01000001.1"/>
</dbReference>
<evidence type="ECO:0000313" key="2">
    <source>
        <dbReference type="EMBL" id="EXM40972.1"/>
    </source>
</evidence>
<dbReference type="AlphaFoldDB" id="A0A011V619"/>
<evidence type="ECO:0000313" key="3">
    <source>
        <dbReference type="Proteomes" id="UP000021369"/>
    </source>
</evidence>
<dbReference type="EMBL" id="JEOB01000001">
    <property type="protein sequence ID" value="EXM40972.1"/>
    <property type="molecule type" value="Genomic_DNA"/>
</dbReference>
<proteinExistence type="predicted"/>
<feature type="domain" description="DUF6985" evidence="1">
    <location>
        <begin position="5"/>
        <end position="157"/>
    </location>
</feature>
<accession>A0A011V619</accession>
<organism evidence="2 3">
    <name type="scientific">Ruminococcus albus SY3</name>
    <dbReference type="NCBI Taxonomy" id="1341156"/>
    <lineage>
        <taxon>Bacteria</taxon>
        <taxon>Bacillati</taxon>
        <taxon>Bacillota</taxon>
        <taxon>Clostridia</taxon>
        <taxon>Eubacteriales</taxon>
        <taxon>Oscillospiraceae</taxon>
        <taxon>Ruminococcus</taxon>
    </lineage>
</organism>
<comment type="caution">
    <text evidence="2">The sequence shown here is derived from an EMBL/GenBank/DDBJ whole genome shotgun (WGS) entry which is preliminary data.</text>
</comment>
<gene>
    <name evidence="2" type="ORF">RASY3_01835</name>
</gene>
<dbReference type="InterPro" id="IPR054254">
    <property type="entry name" value="DUF6985"/>
</dbReference>
<keyword evidence="3" id="KW-1185">Reference proteome</keyword>
<protein>
    <recommendedName>
        <fullName evidence="1">DUF6985 domain-containing protein</fullName>
    </recommendedName>
</protein>
<sequence length="158" mass="18297">MNDEIFGSLEYNDMQNFCGKVKTSVLGSEEEVDIMIQAEEESDKIAESQREAFRLFSENEDKLKDEIMEGLLSYYNDELKYSYGNDEMWQDIDTTEDMKAQLEWNWIQIPGDYITDDAPVLYLIFHCKWEDEDPDPQGMAVEITEGSITNIGTAEIAF</sequence>